<evidence type="ECO:0000256" key="9">
    <source>
        <dbReference type="SAM" id="Phobius"/>
    </source>
</evidence>
<keyword evidence="4" id="KW-0460">Magnesium</keyword>
<protein>
    <submittedName>
        <fullName evidence="10">Sodium/proton-translocating pyrophosphatase</fullName>
    </submittedName>
</protein>
<organism evidence="10 11">
    <name type="scientific">Candidatus Aphodomorpha intestinavium</name>
    <dbReference type="NCBI Taxonomy" id="2840672"/>
    <lineage>
        <taxon>Bacteria</taxon>
        <taxon>Bacillati</taxon>
        <taxon>Bacillota</taxon>
        <taxon>Clostridia</taxon>
        <taxon>Eubacteriales</taxon>
        <taxon>Candidatus Aphodomorpha</taxon>
    </lineage>
</organism>
<evidence type="ECO:0000256" key="7">
    <source>
        <dbReference type="ARBA" id="ARBA00023065"/>
    </source>
</evidence>
<evidence type="ECO:0000256" key="8">
    <source>
        <dbReference type="ARBA" id="ARBA00023136"/>
    </source>
</evidence>
<sequence>MAAAVLSLLLAALFLMKNRSIPVLDARITEISGFIRNGAMAFLRREYSVVAIFVAALAVIFLLLPSMGWRVAISFVCGATLSLLAGFIGMRSATTSNARTAQAAQESEIAALRTAFTGGSVMGLCVVGLGLFGVTACYLAFQDTNILTGFSLGASLVALFSRVGGGI</sequence>
<dbReference type="GO" id="GO:0009678">
    <property type="term" value="F:diphosphate hydrolysis-driven proton transmembrane transporter activity"/>
    <property type="evidence" value="ECO:0007669"/>
    <property type="project" value="InterPro"/>
</dbReference>
<comment type="caution">
    <text evidence="10">The sequence shown here is derived from an EMBL/GenBank/DDBJ whole genome shotgun (WGS) entry which is preliminary data.</text>
</comment>
<keyword evidence="2" id="KW-0813">Transport</keyword>
<evidence type="ECO:0000256" key="6">
    <source>
        <dbReference type="ARBA" id="ARBA00022989"/>
    </source>
</evidence>
<evidence type="ECO:0000256" key="2">
    <source>
        <dbReference type="ARBA" id="ARBA00022448"/>
    </source>
</evidence>
<evidence type="ECO:0000256" key="5">
    <source>
        <dbReference type="ARBA" id="ARBA00022967"/>
    </source>
</evidence>
<name>A0A9D1N4F1_9FIRM</name>
<feature type="non-terminal residue" evidence="10">
    <location>
        <position position="167"/>
    </location>
</feature>
<dbReference type="GO" id="GO:0004427">
    <property type="term" value="F:inorganic diphosphate phosphatase activity"/>
    <property type="evidence" value="ECO:0007669"/>
    <property type="project" value="InterPro"/>
</dbReference>
<evidence type="ECO:0000256" key="4">
    <source>
        <dbReference type="ARBA" id="ARBA00022842"/>
    </source>
</evidence>
<reference evidence="10" key="2">
    <citation type="journal article" date="2021" name="PeerJ">
        <title>Extensive microbial diversity within the chicken gut microbiome revealed by metagenomics and culture.</title>
        <authorList>
            <person name="Gilroy R."/>
            <person name="Ravi A."/>
            <person name="Getino M."/>
            <person name="Pursley I."/>
            <person name="Horton D.L."/>
            <person name="Alikhan N.F."/>
            <person name="Baker D."/>
            <person name="Gharbi K."/>
            <person name="Hall N."/>
            <person name="Watson M."/>
            <person name="Adriaenssens E.M."/>
            <person name="Foster-Nyarko E."/>
            <person name="Jarju S."/>
            <person name="Secka A."/>
            <person name="Antonio M."/>
            <person name="Oren A."/>
            <person name="Chaudhuri R.R."/>
            <person name="La Ragione R."/>
            <person name="Hildebrand F."/>
            <person name="Pallen M.J."/>
        </authorList>
    </citation>
    <scope>NUCLEOTIDE SEQUENCE</scope>
    <source>
        <strain evidence="10">ChiGjej2B2-16831</strain>
    </source>
</reference>
<dbReference type="Proteomes" id="UP000824128">
    <property type="component" value="Unassembled WGS sequence"/>
</dbReference>
<feature type="transmembrane region" description="Helical" evidence="9">
    <location>
        <begin position="71"/>
        <end position="90"/>
    </location>
</feature>
<gene>
    <name evidence="10" type="ORF">IAD24_07400</name>
</gene>
<accession>A0A9D1N4F1</accession>
<reference evidence="10" key="1">
    <citation type="submission" date="2020-10" db="EMBL/GenBank/DDBJ databases">
        <authorList>
            <person name="Gilroy R."/>
        </authorList>
    </citation>
    <scope>NUCLEOTIDE SEQUENCE</scope>
    <source>
        <strain evidence="10">ChiGjej2B2-16831</strain>
    </source>
</reference>
<feature type="transmembrane region" description="Helical" evidence="9">
    <location>
        <begin position="47"/>
        <end position="64"/>
    </location>
</feature>
<dbReference type="GO" id="GO:0012505">
    <property type="term" value="C:endomembrane system"/>
    <property type="evidence" value="ECO:0007669"/>
    <property type="project" value="UniProtKB-SubCell"/>
</dbReference>
<evidence type="ECO:0000256" key="3">
    <source>
        <dbReference type="ARBA" id="ARBA00022692"/>
    </source>
</evidence>
<evidence type="ECO:0000313" key="10">
    <source>
        <dbReference type="EMBL" id="HIU94963.1"/>
    </source>
</evidence>
<keyword evidence="6 9" id="KW-1133">Transmembrane helix</keyword>
<keyword evidence="7" id="KW-0406">Ion transport</keyword>
<proteinExistence type="predicted"/>
<comment type="subcellular location">
    <subcellularLocation>
        <location evidence="1">Endomembrane system</location>
        <topology evidence="1">Multi-pass membrane protein</topology>
    </subcellularLocation>
</comment>
<keyword evidence="8 9" id="KW-0472">Membrane</keyword>
<feature type="transmembrane region" description="Helical" evidence="9">
    <location>
        <begin position="121"/>
        <end position="141"/>
    </location>
</feature>
<dbReference type="EMBL" id="DVNZ01000234">
    <property type="protein sequence ID" value="HIU94963.1"/>
    <property type="molecule type" value="Genomic_DNA"/>
</dbReference>
<keyword evidence="3 9" id="KW-0812">Transmembrane</keyword>
<dbReference type="AlphaFoldDB" id="A0A9D1N4F1"/>
<evidence type="ECO:0000313" key="11">
    <source>
        <dbReference type="Proteomes" id="UP000824128"/>
    </source>
</evidence>
<keyword evidence="5" id="KW-1278">Translocase</keyword>
<dbReference type="InterPro" id="IPR004131">
    <property type="entry name" value="PPase-energised_H-pump"/>
</dbReference>
<dbReference type="GO" id="GO:0016020">
    <property type="term" value="C:membrane"/>
    <property type="evidence" value="ECO:0007669"/>
    <property type="project" value="InterPro"/>
</dbReference>
<dbReference type="PANTHER" id="PTHR31998">
    <property type="entry name" value="K(+)-INSENSITIVE PYROPHOSPHATE-ENERGIZED PROTON PUMP"/>
    <property type="match status" value="1"/>
</dbReference>
<dbReference type="Pfam" id="PF03030">
    <property type="entry name" value="H_PPase"/>
    <property type="match status" value="1"/>
</dbReference>
<evidence type="ECO:0000256" key="1">
    <source>
        <dbReference type="ARBA" id="ARBA00004127"/>
    </source>
</evidence>